<dbReference type="EMBL" id="BMQA01000001">
    <property type="protein sequence ID" value="GGI94208.1"/>
    <property type="molecule type" value="Genomic_DNA"/>
</dbReference>
<comment type="caution">
    <text evidence="2">The sequence shown here is derived from an EMBL/GenBank/DDBJ whole genome shotgun (WGS) entry which is preliminary data.</text>
</comment>
<dbReference type="RefSeq" id="WP_189308907.1">
    <property type="nucleotide sequence ID" value="NZ_BMQA01000001.1"/>
</dbReference>
<keyword evidence="3" id="KW-1185">Reference proteome</keyword>
<dbReference type="AlphaFoldDB" id="A0A917NEE7"/>
<name>A0A917NEE7_9ACTN</name>
<evidence type="ECO:0000256" key="1">
    <source>
        <dbReference type="SAM" id="MobiDB-lite"/>
    </source>
</evidence>
<evidence type="ECO:0000313" key="2">
    <source>
        <dbReference type="EMBL" id="GGI94208.1"/>
    </source>
</evidence>
<dbReference type="Proteomes" id="UP000657574">
    <property type="component" value="Unassembled WGS sequence"/>
</dbReference>
<reference evidence="2" key="2">
    <citation type="submission" date="2020-09" db="EMBL/GenBank/DDBJ databases">
        <authorList>
            <person name="Sun Q."/>
            <person name="Ohkuma M."/>
        </authorList>
    </citation>
    <scope>NUCLEOTIDE SEQUENCE</scope>
    <source>
        <strain evidence="2">JCM 3086</strain>
    </source>
</reference>
<reference evidence="2" key="1">
    <citation type="journal article" date="2014" name="Int. J. Syst. Evol. Microbiol.">
        <title>Complete genome sequence of Corynebacterium casei LMG S-19264T (=DSM 44701T), isolated from a smear-ripened cheese.</title>
        <authorList>
            <consortium name="US DOE Joint Genome Institute (JGI-PGF)"/>
            <person name="Walter F."/>
            <person name="Albersmeier A."/>
            <person name="Kalinowski J."/>
            <person name="Ruckert C."/>
        </authorList>
    </citation>
    <scope>NUCLEOTIDE SEQUENCE</scope>
    <source>
        <strain evidence="2">JCM 3086</strain>
    </source>
</reference>
<protein>
    <submittedName>
        <fullName evidence="2">Uncharacterized protein</fullName>
    </submittedName>
</protein>
<sequence>MKENAPAGGFEGCGNPTPSAPGFAVPDKAGGLFPNPYNQYLCTPLAHEPGRIAVVRGKAPSFPNTREGQSVLTTTQVRYWSICQNQWQLPYPASSCAADFQTALDKQGNDTYVVSTQQDRPANATAANGITWIDWGPPM</sequence>
<evidence type="ECO:0000313" key="3">
    <source>
        <dbReference type="Proteomes" id="UP000657574"/>
    </source>
</evidence>
<proteinExistence type="predicted"/>
<feature type="region of interest" description="Disordered" evidence="1">
    <location>
        <begin position="1"/>
        <end position="21"/>
    </location>
</feature>
<gene>
    <name evidence="2" type="ORF">GCM10010121_000700</name>
</gene>
<accession>A0A917NEE7</accession>
<organism evidence="2 3">
    <name type="scientific">Streptomyces brasiliensis</name>
    <dbReference type="NCBI Taxonomy" id="1954"/>
    <lineage>
        <taxon>Bacteria</taxon>
        <taxon>Bacillati</taxon>
        <taxon>Actinomycetota</taxon>
        <taxon>Actinomycetes</taxon>
        <taxon>Kitasatosporales</taxon>
        <taxon>Streptomycetaceae</taxon>
        <taxon>Streptomyces</taxon>
    </lineage>
</organism>